<proteinExistence type="predicted"/>
<gene>
    <name evidence="2" type="ORF">PCOR1329_LOCUS74126</name>
</gene>
<organism evidence="2 3">
    <name type="scientific">Prorocentrum cordatum</name>
    <dbReference type="NCBI Taxonomy" id="2364126"/>
    <lineage>
        <taxon>Eukaryota</taxon>
        <taxon>Sar</taxon>
        <taxon>Alveolata</taxon>
        <taxon>Dinophyceae</taxon>
        <taxon>Prorocentrales</taxon>
        <taxon>Prorocentraceae</taxon>
        <taxon>Prorocentrum</taxon>
    </lineage>
</organism>
<name>A0ABN9X7E5_9DINO</name>
<evidence type="ECO:0000313" key="2">
    <source>
        <dbReference type="EMBL" id="CAK0895359.1"/>
    </source>
</evidence>
<dbReference type="Proteomes" id="UP001189429">
    <property type="component" value="Unassembled WGS sequence"/>
</dbReference>
<feature type="region of interest" description="Disordered" evidence="1">
    <location>
        <begin position="1"/>
        <end position="108"/>
    </location>
</feature>
<accession>A0ABN9X7E5</accession>
<feature type="compositionally biased region" description="Basic and acidic residues" evidence="1">
    <location>
        <begin position="1"/>
        <end position="18"/>
    </location>
</feature>
<sequence length="108" mass="11262">MEDFSDRRGTSEPPEEARPLSLPLPGLAAAKRPPRQQRVPARARLPQAPSKGGGRPARPGAAPSTATANPRPLGVEALGARRGRSDSALQQSARRSADGLTPREPGAT</sequence>
<keyword evidence="3" id="KW-1185">Reference proteome</keyword>
<protein>
    <submittedName>
        <fullName evidence="2">Uncharacterized protein</fullName>
    </submittedName>
</protein>
<evidence type="ECO:0000256" key="1">
    <source>
        <dbReference type="SAM" id="MobiDB-lite"/>
    </source>
</evidence>
<comment type="caution">
    <text evidence="2">The sequence shown here is derived from an EMBL/GenBank/DDBJ whole genome shotgun (WGS) entry which is preliminary data.</text>
</comment>
<feature type="compositionally biased region" description="Low complexity" evidence="1">
    <location>
        <begin position="19"/>
        <end position="68"/>
    </location>
</feature>
<evidence type="ECO:0000313" key="3">
    <source>
        <dbReference type="Proteomes" id="UP001189429"/>
    </source>
</evidence>
<reference evidence="2" key="1">
    <citation type="submission" date="2023-10" db="EMBL/GenBank/DDBJ databases">
        <authorList>
            <person name="Chen Y."/>
            <person name="Shah S."/>
            <person name="Dougan E. K."/>
            <person name="Thang M."/>
            <person name="Chan C."/>
        </authorList>
    </citation>
    <scope>NUCLEOTIDE SEQUENCE [LARGE SCALE GENOMIC DNA]</scope>
</reference>
<dbReference type="EMBL" id="CAUYUJ010020026">
    <property type="protein sequence ID" value="CAK0895359.1"/>
    <property type="molecule type" value="Genomic_DNA"/>
</dbReference>